<keyword evidence="4" id="KW-1003">Cell membrane</keyword>
<evidence type="ECO:0000259" key="10">
    <source>
        <dbReference type="PROSITE" id="PS50928"/>
    </source>
</evidence>
<evidence type="ECO:0000256" key="3">
    <source>
        <dbReference type="ARBA" id="ARBA00022448"/>
    </source>
</evidence>
<evidence type="ECO:0000313" key="12">
    <source>
        <dbReference type="Proteomes" id="UP001055091"/>
    </source>
</evidence>
<keyword evidence="5" id="KW-0762">Sugar transport</keyword>
<keyword evidence="6 9" id="KW-0812">Transmembrane</keyword>
<organism evidence="11 12">
    <name type="scientific">Hungatella hathewayi</name>
    <dbReference type="NCBI Taxonomy" id="154046"/>
    <lineage>
        <taxon>Bacteria</taxon>
        <taxon>Bacillati</taxon>
        <taxon>Bacillota</taxon>
        <taxon>Clostridia</taxon>
        <taxon>Lachnospirales</taxon>
        <taxon>Lachnospiraceae</taxon>
        <taxon>Hungatella</taxon>
    </lineage>
</organism>
<sequence length="272" mass="30177">MKNKKGIVYALLIFFCAAANLPVLSMIGTALKPRYETLSTVSLFTLHPTLDNFIHVLTRTSFAQSLVNTIFVALIVTVLCVAFSTMAGFGLSRCRGILFDGYTMFLIILQMLPAMLIMIPLYVTLSRFHLVDTHFSLILIYTAINLPFGIWTLKGFFDDIPTELDEAAMIDGCSRFQAYWRIILPFSLPGVASVGVFTLMNVWNEYTIASIFIQDKNLRTLSVGIRQFMMQNTTDWASMSAAATIAVLPAFVMIIFAQKYLVGGLTSGSVKG</sequence>
<dbReference type="EMBL" id="BQNJ01000002">
    <property type="protein sequence ID" value="GKH02943.1"/>
    <property type="molecule type" value="Genomic_DNA"/>
</dbReference>
<dbReference type="InterPro" id="IPR050901">
    <property type="entry name" value="BP-dep_ABC_trans_perm"/>
</dbReference>
<evidence type="ECO:0000256" key="8">
    <source>
        <dbReference type="ARBA" id="ARBA00023136"/>
    </source>
</evidence>
<gene>
    <name evidence="11" type="ORF">CE91St55_49240</name>
</gene>
<dbReference type="PANTHER" id="PTHR32243">
    <property type="entry name" value="MALTOSE TRANSPORT SYSTEM PERMEASE-RELATED"/>
    <property type="match status" value="1"/>
</dbReference>
<evidence type="ECO:0000313" key="11">
    <source>
        <dbReference type="EMBL" id="GKH02943.1"/>
    </source>
</evidence>
<dbReference type="GO" id="GO:0005886">
    <property type="term" value="C:plasma membrane"/>
    <property type="evidence" value="ECO:0007669"/>
    <property type="project" value="UniProtKB-SubCell"/>
</dbReference>
<feature type="transmembrane region" description="Helical" evidence="9">
    <location>
        <begin position="236"/>
        <end position="257"/>
    </location>
</feature>
<dbReference type="PANTHER" id="PTHR32243:SF50">
    <property type="entry name" value="MALTOSE_MALTODEXTRIN TRANSPORT SYSTEM PERMEASE PROTEIN MALG"/>
    <property type="match status" value="1"/>
</dbReference>
<comment type="caution">
    <text evidence="11">The sequence shown here is derived from an EMBL/GenBank/DDBJ whole genome shotgun (WGS) entry which is preliminary data.</text>
</comment>
<keyword evidence="3 9" id="KW-0813">Transport</keyword>
<evidence type="ECO:0000256" key="9">
    <source>
        <dbReference type="RuleBase" id="RU363032"/>
    </source>
</evidence>
<evidence type="ECO:0000256" key="4">
    <source>
        <dbReference type="ARBA" id="ARBA00022475"/>
    </source>
</evidence>
<evidence type="ECO:0000256" key="2">
    <source>
        <dbReference type="ARBA" id="ARBA00009047"/>
    </source>
</evidence>
<evidence type="ECO:0000256" key="5">
    <source>
        <dbReference type="ARBA" id="ARBA00022597"/>
    </source>
</evidence>
<dbReference type="InterPro" id="IPR000515">
    <property type="entry name" value="MetI-like"/>
</dbReference>
<evidence type="ECO:0000256" key="6">
    <source>
        <dbReference type="ARBA" id="ARBA00022692"/>
    </source>
</evidence>
<dbReference type="RefSeq" id="WP_118040080.1">
    <property type="nucleotide sequence ID" value="NZ_BQNJ01000002.1"/>
</dbReference>
<reference evidence="11" key="1">
    <citation type="submission" date="2022-01" db="EMBL/GenBank/DDBJ databases">
        <title>Novel bile acid biosynthetic pathways are enriched in the microbiome of centenarians.</title>
        <authorList>
            <person name="Sato Y."/>
            <person name="Atarashi K."/>
            <person name="Plichta R.D."/>
            <person name="Arai Y."/>
            <person name="Sasajima S."/>
            <person name="Kearney M.S."/>
            <person name="Suda W."/>
            <person name="Takeshita K."/>
            <person name="Sasaki T."/>
            <person name="Okamoto S."/>
            <person name="Skelly N.A."/>
            <person name="Okamura Y."/>
            <person name="Vlamakis H."/>
            <person name="Li Y."/>
            <person name="Tanoue T."/>
            <person name="Takei H."/>
            <person name="Nittono H."/>
            <person name="Narushima S."/>
            <person name="Irie J."/>
            <person name="Itoh H."/>
            <person name="Moriya K."/>
            <person name="Sugiura Y."/>
            <person name="Suematsu M."/>
            <person name="Moritoki N."/>
            <person name="Shibata S."/>
            <person name="Littman R.D."/>
            <person name="Fischbach A.M."/>
            <person name="Uwamino Y."/>
            <person name="Inoue T."/>
            <person name="Honda A."/>
            <person name="Hattori M."/>
            <person name="Murai T."/>
            <person name="Xavier J.R."/>
            <person name="Hirose N."/>
            <person name="Honda K."/>
        </authorList>
    </citation>
    <scope>NUCLEOTIDE SEQUENCE</scope>
    <source>
        <strain evidence="11">CE91-St55</strain>
    </source>
</reference>
<comment type="subcellular location">
    <subcellularLocation>
        <location evidence="1 9">Cell membrane</location>
        <topology evidence="1 9">Multi-pass membrane protein</topology>
    </subcellularLocation>
</comment>
<dbReference type="InterPro" id="IPR035906">
    <property type="entry name" value="MetI-like_sf"/>
</dbReference>
<dbReference type="AlphaFoldDB" id="A0AA37JKZ8"/>
<dbReference type="CDD" id="cd06261">
    <property type="entry name" value="TM_PBP2"/>
    <property type="match status" value="1"/>
</dbReference>
<dbReference type="Gene3D" id="1.10.3720.10">
    <property type="entry name" value="MetI-like"/>
    <property type="match status" value="1"/>
</dbReference>
<dbReference type="GO" id="GO:0055085">
    <property type="term" value="P:transmembrane transport"/>
    <property type="evidence" value="ECO:0007669"/>
    <property type="project" value="InterPro"/>
</dbReference>
<protein>
    <submittedName>
        <fullName evidence="11">Sugar ABC transporter permease</fullName>
    </submittedName>
</protein>
<keyword evidence="7 9" id="KW-1133">Transmembrane helix</keyword>
<dbReference type="SUPFAM" id="SSF161098">
    <property type="entry name" value="MetI-like"/>
    <property type="match status" value="1"/>
</dbReference>
<name>A0AA37JKZ8_9FIRM</name>
<feature type="domain" description="ABC transmembrane type-1" evidence="10">
    <location>
        <begin position="66"/>
        <end position="257"/>
    </location>
</feature>
<dbReference type="Proteomes" id="UP001055091">
    <property type="component" value="Unassembled WGS sequence"/>
</dbReference>
<evidence type="ECO:0000256" key="1">
    <source>
        <dbReference type="ARBA" id="ARBA00004651"/>
    </source>
</evidence>
<feature type="transmembrane region" description="Helical" evidence="9">
    <location>
        <begin position="178"/>
        <end position="200"/>
    </location>
</feature>
<feature type="transmembrane region" description="Helical" evidence="9">
    <location>
        <begin position="7"/>
        <end position="31"/>
    </location>
</feature>
<keyword evidence="8 9" id="KW-0472">Membrane</keyword>
<dbReference type="Pfam" id="PF00528">
    <property type="entry name" value="BPD_transp_1"/>
    <property type="match status" value="1"/>
</dbReference>
<feature type="transmembrane region" description="Helical" evidence="9">
    <location>
        <begin position="103"/>
        <end position="123"/>
    </location>
</feature>
<feature type="transmembrane region" description="Helical" evidence="9">
    <location>
        <begin position="135"/>
        <end position="157"/>
    </location>
</feature>
<dbReference type="PROSITE" id="PS50928">
    <property type="entry name" value="ABC_TM1"/>
    <property type="match status" value="1"/>
</dbReference>
<comment type="similarity">
    <text evidence="2">Belongs to the binding-protein-dependent transport system permease family. MalFG subfamily.</text>
</comment>
<accession>A0AA37JKZ8</accession>
<evidence type="ECO:0000256" key="7">
    <source>
        <dbReference type="ARBA" id="ARBA00022989"/>
    </source>
</evidence>
<feature type="transmembrane region" description="Helical" evidence="9">
    <location>
        <begin position="70"/>
        <end position="91"/>
    </location>
</feature>
<proteinExistence type="inferred from homology"/>